<keyword evidence="1" id="KW-0472">Membrane</keyword>
<evidence type="ECO:0000313" key="2">
    <source>
        <dbReference type="EMBL" id="AVP99783.1"/>
    </source>
</evidence>
<sequence length="228" mass="25964">MKILTAGLLIAYVLLAPLALWHGDRGYSPWVLVLLPLALTLMAWQRRSMWILGLALTLSVLTLWLWQHGNPKLLLFLPPMLIHGFLAYLFGSTLRAGHEPLIVRFIRIVHGPEHPPTELMVGYARTVTLLWALLFSSLLLIETALFALVVPEGLLAQLGLVWSTSPLQAGHFAFVAHGLSWFAMAALMVLEWQVRKQRFHNMPYTNFVDFIKRVIEHSPRLVKEWRHG</sequence>
<feature type="transmembrane region" description="Helical" evidence="1">
    <location>
        <begin position="25"/>
        <end position="44"/>
    </location>
</feature>
<dbReference type="OrthoDB" id="5948436at2"/>
<organism evidence="2 3">
    <name type="scientific">Ahniella affigens</name>
    <dbReference type="NCBI Taxonomy" id="2021234"/>
    <lineage>
        <taxon>Bacteria</taxon>
        <taxon>Pseudomonadati</taxon>
        <taxon>Pseudomonadota</taxon>
        <taxon>Gammaproteobacteria</taxon>
        <taxon>Lysobacterales</taxon>
        <taxon>Rhodanobacteraceae</taxon>
        <taxon>Ahniella</taxon>
    </lineage>
</organism>
<dbReference type="KEGG" id="xba:C7S18_22555"/>
<evidence type="ECO:0008006" key="4">
    <source>
        <dbReference type="Google" id="ProtNLM"/>
    </source>
</evidence>
<keyword evidence="3" id="KW-1185">Reference proteome</keyword>
<reference evidence="2 3" key="2">
    <citation type="submission" date="2018-03" db="EMBL/GenBank/DDBJ databases">
        <authorList>
            <person name="Keele B.F."/>
        </authorList>
    </citation>
    <scope>NUCLEOTIDE SEQUENCE [LARGE SCALE GENOMIC DNA]</scope>
    <source>
        <strain evidence="2 3">D13</strain>
    </source>
</reference>
<keyword evidence="1" id="KW-0812">Transmembrane</keyword>
<proteinExistence type="predicted"/>
<evidence type="ECO:0000256" key="1">
    <source>
        <dbReference type="SAM" id="Phobius"/>
    </source>
</evidence>
<dbReference type="RefSeq" id="WP_106893702.1">
    <property type="nucleotide sequence ID" value="NZ_CP027860.1"/>
</dbReference>
<feature type="transmembrane region" description="Helical" evidence="1">
    <location>
        <begin position="169"/>
        <end position="190"/>
    </location>
</feature>
<accession>A0A2P1PY83</accession>
<feature type="transmembrane region" description="Helical" evidence="1">
    <location>
        <begin position="129"/>
        <end position="149"/>
    </location>
</feature>
<dbReference type="AlphaFoldDB" id="A0A2P1PY83"/>
<feature type="transmembrane region" description="Helical" evidence="1">
    <location>
        <begin position="49"/>
        <end position="67"/>
    </location>
</feature>
<protein>
    <recommendedName>
        <fullName evidence="4">Xanthomonadin biosynthesis protein</fullName>
    </recommendedName>
</protein>
<dbReference type="EMBL" id="CP027860">
    <property type="protein sequence ID" value="AVP99783.1"/>
    <property type="molecule type" value="Genomic_DNA"/>
</dbReference>
<dbReference type="Proteomes" id="UP000241074">
    <property type="component" value="Chromosome"/>
</dbReference>
<keyword evidence="1" id="KW-1133">Transmembrane helix</keyword>
<name>A0A2P1PY83_9GAMM</name>
<reference evidence="2 3" key="1">
    <citation type="submission" date="2018-03" db="EMBL/GenBank/DDBJ databases">
        <title>Ahniella affigens gen. nov., sp. nov., a gammaproteobacterium isolated from sandy soil near a stream.</title>
        <authorList>
            <person name="Ko Y."/>
            <person name="Kim J.-H."/>
        </authorList>
    </citation>
    <scope>NUCLEOTIDE SEQUENCE [LARGE SCALE GENOMIC DNA]</scope>
    <source>
        <strain evidence="2 3">D13</strain>
    </source>
</reference>
<gene>
    <name evidence="2" type="ORF">C7S18_22555</name>
</gene>
<evidence type="ECO:0000313" key="3">
    <source>
        <dbReference type="Proteomes" id="UP000241074"/>
    </source>
</evidence>
<feature type="transmembrane region" description="Helical" evidence="1">
    <location>
        <begin position="73"/>
        <end position="91"/>
    </location>
</feature>